<gene>
    <name evidence="2" type="primary">gb13331</name>
    <name evidence="2" type="ORF">PR202_gb13331</name>
</gene>
<evidence type="ECO:0000313" key="2">
    <source>
        <dbReference type="EMBL" id="GJN25497.1"/>
    </source>
</evidence>
<accession>A0AAV5ESL0</accession>
<keyword evidence="3" id="KW-1185">Reference proteome</keyword>
<dbReference type="InterPro" id="IPR008271">
    <property type="entry name" value="Ser/Thr_kinase_AS"/>
</dbReference>
<comment type="caution">
    <text evidence="2">The sequence shown here is derived from an EMBL/GenBank/DDBJ whole genome shotgun (WGS) entry which is preliminary data.</text>
</comment>
<dbReference type="GO" id="GO:0004672">
    <property type="term" value="F:protein kinase activity"/>
    <property type="evidence" value="ECO:0007669"/>
    <property type="project" value="InterPro"/>
</dbReference>
<name>A0AAV5ESL0_ELECO</name>
<evidence type="ECO:0000259" key="1">
    <source>
        <dbReference type="PROSITE" id="PS50011"/>
    </source>
</evidence>
<feature type="domain" description="Protein kinase" evidence="1">
    <location>
        <begin position="1"/>
        <end position="172"/>
    </location>
</feature>
<proteinExistence type="predicted"/>
<organism evidence="2 3">
    <name type="scientific">Eleusine coracana subsp. coracana</name>
    <dbReference type="NCBI Taxonomy" id="191504"/>
    <lineage>
        <taxon>Eukaryota</taxon>
        <taxon>Viridiplantae</taxon>
        <taxon>Streptophyta</taxon>
        <taxon>Embryophyta</taxon>
        <taxon>Tracheophyta</taxon>
        <taxon>Spermatophyta</taxon>
        <taxon>Magnoliopsida</taxon>
        <taxon>Liliopsida</taxon>
        <taxon>Poales</taxon>
        <taxon>Poaceae</taxon>
        <taxon>PACMAD clade</taxon>
        <taxon>Chloridoideae</taxon>
        <taxon>Cynodonteae</taxon>
        <taxon>Eleusininae</taxon>
        <taxon>Eleusine</taxon>
    </lineage>
</organism>
<reference evidence="2" key="1">
    <citation type="journal article" date="2018" name="DNA Res.">
        <title>Multiple hybrid de novo genome assembly of finger millet, an orphan allotetraploid crop.</title>
        <authorList>
            <person name="Hatakeyama M."/>
            <person name="Aluri S."/>
            <person name="Balachadran M.T."/>
            <person name="Sivarajan S.R."/>
            <person name="Patrignani A."/>
            <person name="Gruter S."/>
            <person name="Poveda L."/>
            <person name="Shimizu-Inatsugi R."/>
            <person name="Baeten J."/>
            <person name="Francoijs K.J."/>
            <person name="Nataraja K.N."/>
            <person name="Reddy Y.A.N."/>
            <person name="Phadnis S."/>
            <person name="Ravikumar R.L."/>
            <person name="Schlapbach R."/>
            <person name="Sreeman S.M."/>
            <person name="Shimizu K.K."/>
        </authorList>
    </citation>
    <scope>NUCLEOTIDE SEQUENCE</scope>
</reference>
<dbReference type="Proteomes" id="UP001054889">
    <property type="component" value="Unassembled WGS sequence"/>
</dbReference>
<dbReference type="PROSITE" id="PS50011">
    <property type="entry name" value="PROTEIN_KINASE_DOM"/>
    <property type="match status" value="1"/>
</dbReference>
<dbReference type="InterPro" id="IPR011009">
    <property type="entry name" value="Kinase-like_dom_sf"/>
</dbReference>
<dbReference type="EMBL" id="BQKI01000078">
    <property type="protein sequence ID" value="GJN25497.1"/>
    <property type="molecule type" value="Genomic_DNA"/>
</dbReference>
<dbReference type="SUPFAM" id="SSF56112">
    <property type="entry name" value="Protein kinase-like (PK-like)"/>
    <property type="match status" value="1"/>
</dbReference>
<evidence type="ECO:0000313" key="3">
    <source>
        <dbReference type="Proteomes" id="UP001054889"/>
    </source>
</evidence>
<dbReference type="Gene3D" id="1.10.510.10">
    <property type="entry name" value="Transferase(Phosphotransferase) domain 1"/>
    <property type="match status" value="1"/>
</dbReference>
<dbReference type="AlphaFoldDB" id="A0AAV5ESL0"/>
<dbReference type="Pfam" id="PF00069">
    <property type="entry name" value="Pkinase"/>
    <property type="match status" value="1"/>
</dbReference>
<reference evidence="2" key="2">
    <citation type="submission" date="2021-12" db="EMBL/GenBank/DDBJ databases">
        <title>Resequencing data analysis of finger millet.</title>
        <authorList>
            <person name="Hatakeyama M."/>
            <person name="Aluri S."/>
            <person name="Balachadran M.T."/>
            <person name="Sivarajan S.R."/>
            <person name="Poveda L."/>
            <person name="Shimizu-Inatsugi R."/>
            <person name="Schlapbach R."/>
            <person name="Sreeman S.M."/>
            <person name="Shimizu K.K."/>
        </authorList>
    </citation>
    <scope>NUCLEOTIDE SEQUENCE</scope>
</reference>
<dbReference type="PROSITE" id="PS00108">
    <property type="entry name" value="PROTEIN_KINASE_ST"/>
    <property type="match status" value="1"/>
</dbReference>
<dbReference type="PANTHER" id="PTHR45707:SF43">
    <property type="entry name" value="PROTEIN KINASE DOMAIN-CONTAINING PROTEIN"/>
    <property type="match status" value="1"/>
</dbReference>
<protein>
    <recommendedName>
        <fullName evidence="1">Protein kinase domain-containing protein</fullName>
    </recommendedName>
</protein>
<dbReference type="PANTHER" id="PTHR45707">
    <property type="entry name" value="C2 CALCIUM/LIPID-BINDING PLANT PHOSPHORIBOSYLTRANSFERASE FAMILY PROTEIN"/>
    <property type="match status" value="1"/>
</dbReference>
<dbReference type="SMART" id="SM00220">
    <property type="entry name" value="S_TKc"/>
    <property type="match status" value="1"/>
</dbReference>
<sequence>MGICRGLQHLHERRIFHLDLKPANVLLGPHLQPKIADFGSSRCIDNGQSKIFTSNYSGTLGYIPPEFINRQEVSFKSDIYNLGILMIRLLTGSNDNIIENVQILYQNFLLYILQQSYDLQSLTLQWHELLAVHCQQMRTCVEIAKQCIDQEPDNRPTIIEIICTLSKTETMLGKVAPLIYVEPRNDPECSIYQVCVLLCFNK</sequence>
<dbReference type="GO" id="GO:0005524">
    <property type="term" value="F:ATP binding"/>
    <property type="evidence" value="ECO:0007669"/>
    <property type="project" value="InterPro"/>
</dbReference>
<dbReference type="InterPro" id="IPR000719">
    <property type="entry name" value="Prot_kinase_dom"/>
</dbReference>